<dbReference type="Proteomes" id="UP000215086">
    <property type="component" value="Chromosome"/>
</dbReference>
<dbReference type="AlphaFoldDB" id="A0A286RD06"/>
<proteinExistence type="predicted"/>
<accession>A0A286RD06</accession>
<evidence type="ECO:0000313" key="2">
    <source>
        <dbReference type="EMBL" id="ASV73848.1"/>
    </source>
</evidence>
<sequence>MRLHARVPIEPLPENGPEGAESLSTGEIRFGGKWSGGLLAFPRARGLDPGKDCESRQCNR</sequence>
<dbReference type="EMBL" id="CP018477">
    <property type="protein sequence ID" value="ASV73848.1"/>
    <property type="molecule type" value="Genomic_DNA"/>
</dbReference>
<dbReference type="KEGG" id="ttf:THTE_1246"/>
<evidence type="ECO:0000256" key="1">
    <source>
        <dbReference type="SAM" id="MobiDB-lite"/>
    </source>
</evidence>
<keyword evidence="3" id="KW-1185">Reference proteome</keyword>
<organism evidence="2 3">
    <name type="scientific">Thermogutta terrifontis</name>
    <dbReference type="NCBI Taxonomy" id="1331910"/>
    <lineage>
        <taxon>Bacteria</taxon>
        <taxon>Pseudomonadati</taxon>
        <taxon>Planctomycetota</taxon>
        <taxon>Planctomycetia</taxon>
        <taxon>Pirellulales</taxon>
        <taxon>Thermoguttaceae</taxon>
        <taxon>Thermogutta</taxon>
    </lineage>
</organism>
<evidence type="ECO:0000313" key="3">
    <source>
        <dbReference type="Proteomes" id="UP000215086"/>
    </source>
</evidence>
<gene>
    <name evidence="2" type="ORF">THTE_1246</name>
</gene>
<protein>
    <submittedName>
        <fullName evidence="2">Uncharacterized protein</fullName>
    </submittedName>
</protein>
<feature type="region of interest" description="Disordered" evidence="1">
    <location>
        <begin position="1"/>
        <end position="25"/>
    </location>
</feature>
<reference evidence="2 3" key="1">
    <citation type="journal article" name="Front. Microbiol.">
        <title>Sugar Metabolism of the First Thermophilic Planctomycete Thermogutta terrifontis: Comparative Genomic and Transcriptomic Approaches.</title>
        <authorList>
            <person name="Elcheninov A.G."/>
            <person name="Menzel P."/>
            <person name="Gudbergsdottir S.R."/>
            <person name="Slesarev A.I."/>
            <person name="Kadnikov V.V."/>
            <person name="Krogh A."/>
            <person name="Bonch-Osmolovskaya E.A."/>
            <person name="Peng X."/>
            <person name="Kublanov I.V."/>
        </authorList>
    </citation>
    <scope>NUCLEOTIDE SEQUENCE [LARGE SCALE GENOMIC DNA]</scope>
    <source>
        <strain evidence="2 3">R1</strain>
    </source>
</reference>
<name>A0A286RD06_9BACT</name>